<dbReference type="EMBL" id="VLJV01000001">
    <property type="protein sequence ID" value="TWH19497.1"/>
    <property type="molecule type" value="Genomic_DNA"/>
</dbReference>
<organism evidence="10 11">
    <name type="scientific">Prauserella rugosa</name>
    <dbReference type="NCBI Taxonomy" id="43354"/>
    <lineage>
        <taxon>Bacteria</taxon>
        <taxon>Bacillati</taxon>
        <taxon>Actinomycetota</taxon>
        <taxon>Actinomycetes</taxon>
        <taxon>Pseudonocardiales</taxon>
        <taxon>Pseudonocardiaceae</taxon>
        <taxon>Prauserella</taxon>
    </lineage>
</organism>
<accession>A0A660CC75</accession>
<dbReference type="InterPro" id="IPR002403">
    <property type="entry name" value="Cyt_P450_E_grp-IV"/>
</dbReference>
<evidence type="ECO:0000313" key="11">
    <source>
        <dbReference type="Proteomes" id="UP000317303"/>
    </source>
</evidence>
<evidence type="ECO:0000256" key="3">
    <source>
        <dbReference type="ARBA" id="ARBA00022617"/>
    </source>
</evidence>
<keyword evidence="7 9" id="KW-0503">Monooxygenase</keyword>
<dbReference type="CDD" id="cd11045">
    <property type="entry name" value="CYP136-like"/>
    <property type="match status" value="1"/>
</dbReference>
<reference evidence="10 11" key="1">
    <citation type="submission" date="2019-07" db="EMBL/GenBank/DDBJ databases">
        <title>R&amp;d 2014.</title>
        <authorList>
            <person name="Klenk H.-P."/>
        </authorList>
    </citation>
    <scope>NUCLEOTIDE SEQUENCE [LARGE SCALE GENOMIC DNA]</scope>
    <source>
        <strain evidence="10 11">DSM 43194</strain>
    </source>
</reference>
<sequence length="493" mass="55205">MAVTPVSAVRGVAGTAIDRASTVLRERMPPLTALPLPEAIDRRLLRQRWPSGELATPPAGSGLRPVLGDAGAPVVGNTLTQMRFGVQYGLERFERYGPVSWTGAFGRRIVTLTGADATQVALVNKDKAFSQEGWRFFIDRFFHRGLMLLDFDEHRMHRRIMQEAFTRDRLAGYVASMGPTLREGIASWPRSPRLYWALKQLTLDVATRVFMDMRSDDEAREINRAFVACVRAGTALVRFPVPGGRWRAGLEGRKVLERYFAENLPAKRAGDGDDLFSALCHARTPDGERFTDTDVINHMVFLMMAAHDTTTITSTAAAYYLAKHPEWQERVREESLALGDDHPDTAALDGLTSLELVIKEALRLVAPVPSLSRTAVKDTEVLGHYIPEGSLVGVAPSVNHFDPSCWSDPHTFDPERFAEHRREDKSHRFAWMPFGGGAHKCIGLHFGMFETKALLHELVRSHRITVPRDYRVRWDYVSLPVPVDGLPVHLQPV</sequence>
<evidence type="ECO:0000256" key="8">
    <source>
        <dbReference type="PIRSR" id="PIRSR602403-1"/>
    </source>
</evidence>
<comment type="caution">
    <text evidence="10">The sequence shown here is derived from an EMBL/GenBank/DDBJ whole genome shotgun (WGS) entry which is preliminary data.</text>
</comment>
<dbReference type="AlphaFoldDB" id="A0A660CC75"/>
<dbReference type="GO" id="GO:0016705">
    <property type="term" value="F:oxidoreductase activity, acting on paired donors, with incorporation or reduction of molecular oxygen"/>
    <property type="evidence" value="ECO:0007669"/>
    <property type="project" value="InterPro"/>
</dbReference>
<dbReference type="GO" id="GO:0020037">
    <property type="term" value="F:heme binding"/>
    <property type="evidence" value="ECO:0007669"/>
    <property type="project" value="InterPro"/>
</dbReference>
<keyword evidence="11" id="KW-1185">Reference proteome</keyword>
<dbReference type="Gene3D" id="1.10.630.10">
    <property type="entry name" value="Cytochrome P450"/>
    <property type="match status" value="1"/>
</dbReference>
<dbReference type="PROSITE" id="PS00086">
    <property type="entry name" value="CYTOCHROME_P450"/>
    <property type="match status" value="1"/>
</dbReference>
<dbReference type="PANTHER" id="PTHR24286">
    <property type="entry name" value="CYTOCHROME P450 26"/>
    <property type="match status" value="1"/>
</dbReference>
<evidence type="ECO:0000256" key="2">
    <source>
        <dbReference type="ARBA" id="ARBA00010617"/>
    </source>
</evidence>
<comment type="cofactor">
    <cofactor evidence="1 8">
        <name>heme</name>
        <dbReference type="ChEBI" id="CHEBI:30413"/>
    </cofactor>
</comment>
<evidence type="ECO:0000313" key="10">
    <source>
        <dbReference type="EMBL" id="TWH19497.1"/>
    </source>
</evidence>
<gene>
    <name evidence="10" type="ORF">JD82_01324</name>
</gene>
<protein>
    <submittedName>
        <fullName evidence="10">Cytochrome P450</fullName>
    </submittedName>
</protein>
<dbReference type="InterPro" id="IPR017972">
    <property type="entry name" value="Cyt_P450_CS"/>
</dbReference>
<evidence type="ECO:0000256" key="6">
    <source>
        <dbReference type="ARBA" id="ARBA00023004"/>
    </source>
</evidence>
<keyword evidence="4 8" id="KW-0479">Metal-binding</keyword>
<evidence type="ECO:0000256" key="5">
    <source>
        <dbReference type="ARBA" id="ARBA00023002"/>
    </source>
</evidence>
<proteinExistence type="inferred from homology"/>
<dbReference type="InterPro" id="IPR001128">
    <property type="entry name" value="Cyt_P450"/>
</dbReference>
<evidence type="ECO:0000256" key="1">
    <source>
        <dbReference type="ARBA" id="ARBA00001971"/>
    </source>
</evidence>
<dbReference type="Proteomes" id="UP000317303">
    <property type="component" value="Unassembled WGS sequence"/>
</dbReference>
<dbReference type="GO" id="GO:0005506">
    <property type="term" value="F:iron ion binding"/>
    <property type="evidence" value="ECO:0007669"/>
    <property type="project" value="InterPro"/>
</dbReference>
<name>A0A660CC75_9PSEU</name>
<dbReference type="Pfam" id="PF00067">
    <property type="entry name" value="p450"/>
    <property type="match status" value="1"/>
</dbReference>
<keyword evidence="3 8" id="KW-0349">Heme</keyword>
<evidence type="ECO:0000256" key="4">
    <source>
        <dbReference type="ARBA" id="ARBA00022723"/>
    </source>
</evidence>
<feature type="binding site" description="axial binding residue" evidence="8">
    <location>
        <position position="441"/>
    </location>
    <ligand>
        <name>heme</name>
        <dbReference type="ChEBI" id="CHEBI:30413"/>
    </ligand>
    <ligandPart>
        <name>Fe</name>
        <dbReference type="ChEBI" id="CHEBI:18248"/>
    </ligandPart>
</feature>
<dbReference type="PRINTS" id="PR00465">
    <property type="entry name" value="EP450IV"/>
</dbReference>
<dbReference type="SUPFAM" id="SSF48264">
    <property type="entry name" value="Cytochrome P450"/>
    <property type="match status" value="1"/>
</dbReference>
<dbReference type="GO" id="GO:0016125">
    <property type="term" value="P:sterol metabolic process"/>
    <property type="evidence" value="ECO:0007669"/>
    <property type="project" value="TreeGrafter"/>
</dbReference>
<dbReference type="PRINTS" id="PR00385">
    <property type="entry name" value="P450"/>
</dbReference>
<dbReference type="GO" id="GO:0004497">
    <property type="term" value="F:monooxygenase activity"/>
    <property type="evidence" value="ECO:0007669"/>
    <property type="project" value="UniProtKB-KW"/>
</dbReference>
<keyword evidence="6 8" id="KW-0408">Iron</keyword>
<keyword evidence="5 9" id="KW-0560">Oxidoreductase</keyword>
<evidence type="ECO:0000256" key="7">
    <source>
        <dbReference type="ARBA" id="ARBA00023033"/>
    </source>
</evidence>
<dbReference type="PANTHER" id="PTHR24286:SF24">
    <property type="entry name" value="LANOSTEROL 14-ALPHA DEMETHYLASE"/>
    <property type="match status" value="1"/>
</dbReference>
<comment type="similarity">
    <text evidence="2 9">Belongs to the cytochrome P450 family.</text>
</comment>
<dbReference type="InterPro" id="IPR036396">
    <property type="entry name" value="Cyt_P450_sf"/>
</dbReference>
<evidence type="ECO:0000256" key="9">
    <source>
        <dbReference type="RuleBase" id="RU000461"/>
    </source>
</evidence>